<feature type="region of interest" description="Disordered" evidence="7">
    <location>
        <begin position="433"/>
        <end position="455"/>
    </location>
</feature>
<evidence type="ECO:0000256" key="4">
    <source>
        <dbReference type="ARBA" id="ARBA00022692"/>
    </source>
</evidence>
<feature type="transmembrane region" description="Helical" evidence="8">
    <location>
        <begin position="370"/>
        <end position="390"/>
    </location>
</feature>
<name>A0ABQ2RQW7_9DEIO</name>
<feature type="transmembrane region" description="Helical" evidence="8">
    <location>
        <begin position="332"/>
        <end position="349"/>
    </location>
</feature>
<dbReference type="InterPro" id="IPR010290">
    <property type="entry name" value="TM_effector"/>
</dbReference>
<accession>A0ABQ2RQW7</accession>
<organism evidence="10 11">
    <name type="scientific">Deinococcus seoulensis</name>
    <dbReference type="NCBI Taxonomy" id="1837379"/>
    <lineage>
        <taxon>Bacteria</taxon>
        <taxon>Thermotogati</taxon>
        <taxon>Deinococcota</taxon>
        <taxon>Deinococci</taxon>
        <taxon>Deinococcales</taxon>
        <taxon>Deinococcaceae</taxon>
        <taxon>Deinococcus</taxon>
    </lineage>
</organism>
<dbReference type="Pfam" id="PF05977">
    <property type="entry name" value="MFS_3"/>
    <property type="match status" value="1"/>
</dbReference>
<evidence type="ECO:0000256" key="8">
    <source>
        <dbReference type="SAM" id="Phobius"/>
    </source>
</evidence>
<evidence type="ECO:0000256" key="2">
    <source>
        <dbReference type="ARBA" id="ARBA00022448"/>
    </source>
</evidence>
<keyword evidence="4 8" id="KW-0812">Transmembrane</keyword>
<dbReference type="CDD" id="cd06173">
    <property type="entry name" value="MFS_MefA_like"/>
    <property type="match status" value="1"/>
</dbReference>
<dbReference type="PANTHER" id="PTHR23513">
    <property type="entry name" value="INTEGRAL MEMBRANE EFFLUX PROTEIN-RELATED"/>
    <property type="match status" value="1"/>
</dbReference>
<protein>
    <submittedName>
        <fullName evidence="10">MFS transporter</fullName>
    </submittedName>
</protein>
<feature type="domain" description="Major facilitator superfamily (MFS) profile" evidence="9">
    <location>
        <begin position="1"/>
        <end position="424"/>
    </location>
</feature>
<feature type="transmembrane region" description="Helical" evidence="8">
    <location>
        <begin position="249"/>
        <end position="270"/>
    </location>
</feature>
<sequence>MVTHVITRAQAWRTRTFSALRHPNYRRYWFSQLLSLTGSWMQATAQQYLVLELSGGSSSALGWVTAAQFMPSLLLSLFAGAVIDRVPRRRVLLLTQTTLLMTATALAVTTHLGVVTLPLVMIIAFLSGCANAFDMPARQSMVVDFVPRGDVPNAVALNSLSFNVSRTVGQALFGVIAALGVTLLAGGNAADISRLALPFYLNVTSFFVVLYVIATLPFPARDAGPRGSMAEDVREGLRYVRGTPAVRNVMLLVGALSLTTINFNVIIPYYARVVFDAREATFGALSAAFGIGAMAGALWQASRPNPLRNLRIGAVILTLSAVALALTPGPALAFPVLAACGFGMLTLLVSANSSVQLTIPDALRGRVMSLYSFVLVGMGPPGALIASSLISSAGPLGPRLGLITLAALGAVAIAALWSRLPRTPALVPAPVNEAPAATPATPGAASGASSASSAD</sequence>
<evidence type="ECO:0000256" key="1">
    <source>
        <dbReference type="ARBA" id="ARBA00004651"/>
    </source>
</evidence>
<evidence type="ECO:0000256" key="6">
    <source>
        <dbReference type="ARBA" id="ARBA00023136"/>
    </source>
</evidence>
<evidence type="ECO:0000256" key="7">
    <source>
        <dbReference type="SAM" id="MobiDB-lite"/>
    </source>
</evidence>
<evidence type="ECO:0000256" key="5">
    <source>
        <dbReference type="ARBA" id="ARBA00022989"/>
    </source>
</evidence>
<evidence type="ECO:0000313" key="11">
    <source>
        <dbReference type="Proteomes" id="UP000634308"/>
    </source>
</evidence>
<dbReference type="PROSITE" id="PS50850">
    <property type="entry name" value="MFS"/>
    <property type="match status" value="1"/>
</dbReference>
<feature type="transmembrane region" description="Helical" evidence="8">
    <location>
        <begin position="396"/>
        <end position="417"/>
    </location>
</feature>
<proteinExistence type="predicted"/>
<feature type="transmembrane region" description="Helical" evidence="8">
    <location>
        <begin position="282"/>
        <end position="302"/>
    </location>
</feature>
<dbReference type="Gene3D" id="1.20.1250.20">
    <property type="entry name" value="MFS general substrate transporter like domains"/>
    <property type="match status" value="1"/>
</dbReference>
<dbReference type="InterPro" id="IPR036259">
    <property type="entry name" value="MFS_trans_sf"/>
</dbReference>
<evidence type="ECO:0000313" key="10">
    <source>
        <dbReference type="EMBL" id="GGR53504.1"/>
    </source>
</evidence>
<feature type="transmembrane region" description="Helical" evidence="8">
    <location>
        <begin position="60"/>
        <end position="79"/>
    </location>
</feature>
<evidence type="ECO:0000259" key="9">
    <source>
        <dbReference type="PROSITE" id="PS50850"/>
    </source>
</evidence>
<feature type="transmembrane region" description="Helical" evidence="8">
    <location>
        <begin position="168"/>
        <end position="187"/>
    </location>
</feature>
<comment type="subcellular location">
    <subcellularLocation>
        <location evidence="1">Cell membrane</location>
        <topology evidence="1">Multi-pass membrane protein</topology>
    </subcellularLocation>
</comment>
<dbReference type="Proteomes" id="UP000634308">
    <property type="component" value="Unassembled WGS sequence"/>
</dbReference>
<dbReference type="PANTHER" id="PTHR23513:SF11">
    <property type="entry name" value="STAPHYLOFERRIN A TRANSPORTER"/>
    <property type="match status" value="1"/>
</dbReference>
<feature type="transmembrane region" description="Helical" evidence="8">
    <location>
        <begin position="199"/>
        <end position="220"/>
    </location>
</feature>
<feature type="transmembrane region" description="Helical" evidence="8">
    <location>
        <begin position="114"/>
        <end position="133"/>
    </location>
</feature>
<gene>
    <name evidence="10" type="ORF">GCM10008959_13900</name>
</gene>
<comment type="caution">
    <text evidence="10">The sequence shown here is derived from an EMBL/GenBank/DDBJ whole genome shotgun (WGS) entry which is preliminary data.</text>
</comment>
<keyword evidence="5 8" id="KW-1133">Transmembrane helix</keyword>
<evidence type="ECO:0000256" key="3">
    <source>
        <dbReference type="ARBA" id="ARBA00022475"/>
    </source>
</evidence>
<dbReference type="SUPFAM" id="SSF103473">
    <property type="entry name" value="MFS general substrate transporter"/>
    <property type="match status" value="1"/>
</dbReference>
<keyword evidence="2" id="KW-0813">Transport</keyword>
<keyword evidence="3" id="KW-1003">Cell membrane</keyword>
<dbReference type="EMBL" id="BMQM01000006">
    <property type="protein sequence ID" value="GGR53504.1"/>
    <property type="molecule type" value="Genomic_DNA"/>
</dbReference>
<keyword evidence="6 8" id="KW-0472">Membrane</keyword>
<feature type="compositionally biased region" description="Low complexity" evidence="7">
    <location>
        <begin position="434"/>
        <end position="455"/>
    </location>
</feature>
<keyword evidence="11" id="KW-1185">Reference proteome</keyword>
<dbReference type="InterPro" id="IPR020846">
    <property type="entry name" value="MFS_dom"/>
</dbReference>
<reference evidence="11" key="1">
    <citation type="journal article" date="2019" name="Int. J. Syst. Evol. Microbiol.">
        <title>The Global Catalogue of Microorganisms (GCM) 10K type strain sequencing project: providing services to taxonomists for standard genome sequencing and annotation.</title>
        <authorList>
            <consortium name="The Broad Institute Genomics Platform"/>
            <consortium name="The Broad Institute Genome Sequencing Center for Infectious Disease"/>
            <person name="Wu L."/>
            <person name="Ma J."/>
        </authorList>
    </citation>
    <scope>NUCLEOTIDE SEQUENCE [LARGE SCALE GENOMIC DNA]</scope>
    <source>
        <strain evidence="11">JCM 31404</strain>
    </source>
</reference>